<comment type="caution">
    <text evidence="2">The sequence shown here is derived from an EMBL/GenBank/DDBJ whole genome shotgun (WGS) entry which is preliminary data.</text>
</comment>
<proteinExistence type="predicted"/>
<name>A0A3M7SCL7_BRAPC</name>
<dbReference type="EMBL" id="REGN01001623">
    <property type="protein sequence ID" value="RNA33531.1"/>
    <property type="molecule type" value="Genomic_DNA"/>
</dbReference>
<reference evidence="2 3" key="1">
    <citation type="journal article" date="2018" name="Sci. Rep.">
        <title>Genomic signatures of local adaptation to the degree of environmental predictability in rotifers.</title>
        <authorList>
            <person name="Franch-Gras L."/>
            <person name="Hahn C."/>
            <person name="Garcia-Roger E.M."/>
            <person name="Carmona M.J."/>
            <person name="Serra M."/>
            <person name="Gomez A."/>
        </authorList>
    </citation>
    <scope>NUCLEOTIDE SEQUENCE [LARGE SCALE GENOMIC DNA]</scope>
    <source>
        <strain evidence="2">HYR1</strain>
    </source>
</reference>
<gene>
    <name evidence="2" type="ORF">BpHYR1_050319</name>
</gene>
<keyword evidence="3" id="KW-1185">Reference proteome</keyword>
<accession>A0A3M7SCL7</accession>
<dbReference type="Proteomes" id="UP000276133">
    <property type="component" value="Unassembled WGS sequence"/>
</dbReference>
<organism evidence="2 3">
    <name type="scientific">Brachionus plicatilis</name>
    <name type="common">Marine rotifer</name>
    <name type="synonym">Brachionus muelleri</name>
    <dbReference type="NCBI Taxonomy" id="10195"/>
    <lineage>
        <taxon>Eukaryota</taxon>
        <taxon>Metazoa</taxon>
        <taxon>Spiralia</taxon>
        <taxon>Gnathifera</taxon>
        <taxon>Rotifera</taxon>
        <taxon>Eurotatoria</taxon>
        <taxon>Monogononta</taxon>
        <taxon>Pseudotrocha</taxon>
        <taxon>Ploima</taxon>
        <taxon>Brachionidae</taxon>
        <taxon>Brachionus</taxon>
    </lineage>
</organism>
<sequence>MKKTKVSISSRLIALKIAARMPPTLLCPFNSFKLFFLSASDKNSFSKASFGFPSTHNLNGMVTLLLSLASAFILFTLSIDSMPPLKSYEKVGGVWYNELFPAWIL</sequence>
<evidence type="ECO:0000313" key="3">
    <source>
        <dbReference type="Proteomes" id="UP000276133"/>
    </source>
</evidence>
<keyword evidence="1" id="KW-1133">Transmembrane helix</keyword>
<keyword evidence="1" id="KW-0472">Membrane</keyword>
<protein>
    <submittedName>
        <fullName evidence="2">Uncharacterized protein</fullName>
    </submittedName>
</protein>
<evidence type="ECO:0000256" key="1">
    <source>
        <dbReference type="SAM" id="Phobius"/>
    </source>
</evidence>
<dbReference type="AlphaFoldDB" id="A0A3M7SCL7"/>
<keyword evidence="1" id="KW-0812">Transmembrane</keyword>
<feature type="transmembrane region" description="Helical" evidence="1">
    <location>
        <begin position="60"/>
        <end position="79"/>
    </location>
</feature>
<evidence type="ECO:0000313" key="2">
    <source>
        <dbReference type="EMBL" id="RNA33531.1"/>
    </source>
</evidence>